<evidence type="ECO:0000256" key="6">
    <source>
        <dbReference type="SAM" id="Phobius"/>
    </source>
</evidence>
<protein>
    <submittedName>
        <fullName evidence="7">DNA recombination protein RmuC</fullName>
    </submittedName>
</protein>
<dbReference type="EMBL" id="DRBS01000057">
    <property type="protein sequence ID" value="HDD43507.1"/>
    <property type="molecule type" value="Genomic_DNA"/>
</dbReference>
<dbReference type="Pfam" id="PF02646">
    <property type="entry name" value="RmuC"/>
    <property type="match status" value="1"/>
</dbReference>
<keyword evidence="6" id="KW-1133">Transmembrane helix</keyword>
<evidence type="ECO:0000256" key="5">
    <source>
        <dbReference type="SAM" id="Coils"/>
    </source>
</evidence>
<name>A0A7C0Y1J9_DESA2</name>
<comment type="similarity">
    <text evidence="2">Belongs to the RmuC family.</text>
</comment>
<dbReference type="PANTHER" id="PTHR30563">
    <property type="entry name" value="DNA RECOMBINATION PROTEIN RMUC"/>
    <property type="match status" value="1"/>
</dbReference>
<reference evidence="7" key="1">
    <citation type="journal article" date="2020" name="mSystems">
        <title>Genome- and Community-Level Interaction Insights into Carbon Utilization and Element Cycling Functions of Hydrothermarchaeota in Hydrothermal Sediment.</title>
        <authorList>
            <person name="Zhou Z."/>
            <person name="Liu Y."/>
            <person name="Xu W."/>
            <person name="Pan J."/>
            <person name="Luo Z.H."/>
            <person name="Li M."/>
        </authorList>
    </citation>
    <scope>NUCLEOTIDE SEQUENCE [LARGE SCALE GENOMIC DNA]</scope>
    <source>
        <strain evidence="7">HyVt-233</strain>
    </source>
</reference>
<keyword evidence="6" id="KW-0472">Membrane</keyword>
<dbReference type="Proteomes" id="UP000886289">
    <property type="component" value="Unassembled WGS sequence"/>
</dbReference>
<evidence type="ECO:0000256" key="2">
    <source>
        <dbReference type="ARBA" id="ARBA00009840"/>
    </source>
</evidence>
<accession>A0A7C0Y1J9</accession>
<organism evidence="7">
    <name type="scientific">Desulfofervidus auxilii</name>
    <dbReference type="NCBI Taxonomy" id="1621989"/>
    <lineage>
        <taxon>Bacteria</taxon>
        <taxon>Pseudomonadati</taxon>
        <taxon>Thermodesulfobacteriota</taxon>
        <taxon>Candidatus Desulfofervidia</taxon>
        <taxon>Candidatus Desulfofervidales</taxon>
        <taxon>Candidatus Desulfofervidaceae</taxon>
        <taxon>Candidatus Desulfofervidus</taxon>
    </lineage>
</organism>
<dbReference type="GO" id="GO:0006310">
    <property type="term" value="P:DNA recombination"/>
    <property type="evidence" value="ECO:0007669"/>
    <property type="project" value="UniProtKB-KW"/>
</dbReference>
<evidence type="ECO:0000256" key="4">
    <source>
        <dbReference type="ARBA" id="ARBA00023172"/>
    </source>
</evidence>
<feature type="coiled-coil region" evidence="5">
    <location>
        <begin position="227"/>
        <end position="290"/>
    </location>
</feature>
<keyword evidence="4" id="KW-0233">DNA recombination</keyword>
<comment type="caution">
    <text evidence="7">The sequence shown here is derived from an EMBL/GenBank/DDBJ whole genome shotgun (WGS) entry which is preliminary data.</text>
</comment>
<evidence type="ECO:0000256" key="3">
    <source>
        <dbReference type="ARBA" id="ARBA00023054"/>
    </source>
</evidence>
<dbReference type="PANTHER" id="PTHR30563:SF0">
    <property type="entry name" value="DNA RECOMBINATION PROTEIN RMUC"/>
    <property type="match status" value="1"/>
</dbReference>
<feature type="transmembrane region" description="Helical" evidence="6">
    <location>
        <begin position="6"/>
        <end position="27"/>
    </location>
</feature>
<sequence length="291" mass="33886">MLESIMFIEILLLIIIFLLAILIFLFFKKTKDVESAVSNAWIKLGLDEKVGILATYAKDIRESYKSFEQLLRVPTERASFGELSLETILSDQLPQNMFGIRQKILDGKIPDANIKSTVGIICIDAKFPLDNYKKMLEVDEPKEKENFKKQFLKDVQGHLTKIAKDYVCPEKGSANFAFAYIPSESVYWFLVNEAFEILRDYAKKGVQVVSPLTFSHKIELIKAGVHAKRLSEEAEKIKNELIKLSKMFKEIDEKWRVFYQTHLRNLGNKAEELDKVYKRLKEEFERIERFK</sequence>
<keyword evidence="6" id="KW-0812">Transmembrane</keyword>
<gene>
    <name evidence="7" type="primary">rmuC</name>
    <name evidence="7" type="ORF">ENG63_01405</name>
</gene>
<proteinExistence type="inferred from homology"/>
<comment type="function">
    <text evidence="1">Involved in DNA recombination.</text>
</comment>
<dbReference type="AlphaFoldDB" id="A0A7C0Y1J9"/>
<evidence type="ECO:0000256" key="1">
    <source>
        <dbReference type="ARBA" id="ARBA00003416"/>
    </source>
</evidence>
<evidence type="ECO:0000313" key="7">
    <source>
        <dbReference type="EMBL" id="HDD43507.1"/>
    </source>
</evidence>
<keyword evidence="3 5" id="KW-0175">Coiled coil</keyword>
<dbReference type="InterPro" id="IPR003798">
    <property type="entry name" value="DNA_recombination_RmuC"/>
</dbReference>